<keyword evidence="3" id="KW-1185">Reference proteome</keyword>
<dbReference type="Gene3D" id="2.30.40.10">
    <property type="entry name" value="Urease, subunit C, domain 1"/>
    <property type="match status" value="1"/>
</dbReference>
<dbReference type="GO" id="GO:0016814">
    <property type="term" value="F:hydrolase activity, acting on carbon-nitrogen (but not peptide) bonds, in cyclic amidines"/>
    <property type="evidence" value="ECO:0007669"/>
    <property type="project" value="TreeGrafter"/>
</dbReference>
<dbReference type="RefSeq" id="WP_091040047.1">
    <property type="nucleotide sequence ID" value="NZ_FNAD01000019.1"/>
</dbReference>
<evidence type="ECO:0000313" key="3">
    <source>
        <dbReference type="Proteomes" id="UP000198949"/>
    </source>
</evidence>
<dbReference type="PANTHER" id="PTHR32027:SF9">
    <property type="entry name" value="BLL3847 PROTEIN"/>
    <property type="match status" value="1"/>
</dbReference>
<dbReference type="Pfam" id="PF07969">
    <property type="entry name" value="Amidohydro_3"/>
    <property type="match status" value="1"/>
</dbReference>
<dbReference type="Gene3D" id="3.20.20.140">
    <property type="entry name" value="Metal-dependent hydrolases"/>
    <property type="match status" value="1"/>
</dbReference>
<dbReference type="InterPro" id="IPR052349">
    <property type="entry name" value="Metallo-hydrolase_Enzymes"/>
</dbReference>
<dbReference type="SUPFAM" id="SSF51556">
    <property type="entry name" value="Metallo-dependent hydrolases"/>
    <property type="match status" value="1"/>
</dbReference>
<dbReference type="NCBIfam" id="NF004636">
    <property type="entry name" value="PRK05985.1"/>
    <property type="match status" value="1"/>
</dbReference>
<dbReference type="InterPro" id="IPR032466">
    <property type="entry name" value="Metal_Hydrolase"/>
</dbReference>
<gene>
    <name evidence="2" type="ORF">SAMN05216270_11968</name>
</gene>
<dbReference type="InterPro" id="IPR011059">
    <property type="entry name" value="Metal-dep_hydrolase_composite"/>
</dbReference>
<accession>A0A1G7CDG2</accession>
<dbReference type="InterPro" id="IPR013108">
    <property type="entry name" value="Amidohydro_3"/>
</dbReference>
<protein>
    <submittedName>
        <fullName evidence="2">Cytosine deaminase</fullName>
    </submittedName>
</protein>
<reference evidence="3" key="1">
    <citation type="submission" date="2016-10" db="EMBL/GenBank/DDBJ databases">
        <authorList>
            <person name="Varghese N."/>
            <person name="Submissions S."/>
        </authorList>
    </citation>
    <scope>NUCLEOTIDE SEQUENCE [LARGE SCALE GENOMIC DNA]</scope>
    <source>
        <strain evidence="3">CGMCC 4.3516</strain>
    </source>
</reference>
<sequence length="392" mass="41287">MTDLLLRDARLWGRQGRADLRIEGGRIAAVGDALSGEGARVEDLGGAVVIPGLVDSHAHVDKTLWGGPWVPRTAGPGLAAAIAYGRDRRAEFGVPNPDYITALLTNMVVSGTTHARSHVDIDPGIGIGAVEAVREAAERLDGRIDVELVAFPQTGVLVSPGTADLLEEALKAGVKTVGGIDPAGFDLDAENHLDLVFALAAQYGAEIDIHLHDGGDLGIHEFDLIIERTRALGYAGKVTISHAFALCDADDATRARLIADLAELRIGLTSVAPKKILPLRELDAAGVTMGIGNDGVRDLWSPYGTGDMLQRTQWFARNAGFSRDADIELALEAATFGGARLLKIDGYGLAVGDTADLVAVPGRNPSEAVLEHHKRTLVVKNGQIVARDGALV</sequence>
<feature type="domain" description="Amidohydrolase 3" evidence="1">
    <location>
        <begin position="129"/>
        <end position="386"/>
    </location>
</feature>
<organism evidence="2 3">
    <name type="scientific">Glycomyces harbinensis</name>
    <dbReference type="NCBI Taxonomy" id="58114"/>
    <lineage>
        <taxon>Bacteria</taxon>
        <taxon>Bacillati</taxon>
        <taxon>Actinomycetota</taxon>
        <taxon>Actinomycetes</taxon>
        <taxon>Glycomycetales</taxon>
        <taxon>Glycomycetaceae</taxon>
        <taxon>Glycomyces</taxon>
    </lineage>
</organism>
<dbReference type="PANTHER" id="PTHR32027">
    <property type="entry name" value="CYTOSINE DEAMINASE"/>
    <property type="match status" value="1"/>
</dbReference>
<dbReference type="AlphaFoldDB" id="A0A1G7CDG2"/>
<dbReference type="Proteomes" id="UP000198949">
    <property type="component" value="Unassembled WGS sequence"/>
</dbReference>
<name>A0A1G7CDG2_9ACTN</name>
<evidence type="ECO:0000259" key="1">
    <source>
        <dbReference type="Pfam" id="PF07969"/>
    </source>
</evidence>
<proteinExistence type="predicted"/>
<evidence type="ECO:0000313" key="2">
    <source>
        <dbReference type="EMBL" id="SDE36746.1"/>
    </source>
</evidence>
<dbReference type="OrthoDB" id="3366604at2"/>
<dbReference type="STRING" id="58114.SAMN05216270_11968"/>
<dbReference type="SUPFAM" id="SSF51338">
    <property type="entry name" value="Composite domain of metallo-dependent hydrolases"/>
    <property type="match status" value="1"/>
</dbReference>
<dbReference type="EMBL" id="FNAD01000019">
    <property type="protein sequence ID" value="SDE36746.1"/>
    <property type="molecule type" value="Genomic_DNA"/>
</dbReference>
<dbReference type="CDD" id="cd01293">
    <property type="entry name" value="Bact_CD"/>
    <property type="match status" value="1"/>
</dbReference>